<reference evidence="1 2" key="1">
    <citation type="submission" date="2020-06" db="EMBL/GenBank/DDBJ databases">
        <title>Transcriptomic and genomic resources for Thalictrum thalictroides and T. hernandezii: Facilitating candidate gene discovery in an emerging model plant lineage.</title>
        <authorList>
            <person name="Arias T."/>
            <person name="Riano-Pachon D.M."/>
            <person name="Di Stilio V.S."/>
        </authorList>
    </citation>
    <scope>NUCLEOTIDE SEQUENCE [LARGE SCALE GENOMIC DNA]</scope>
    <source>
        <strain evidence="2">cv. WT478/WT964</strain>
        <tissue evidence="1">Leaves</tissue>
    </source>
</reference>
<evidence type="ECO:0000313" key="2">
    <source>
        <dbReference type="Proteomes" id="UP000554482"/>
    </source>
</evidence>
<protein>
    <submittedName>
        <fullName evidence="1">Uncharacterized protein</fullName>
    </submittedName>
</protein>
<evidence type="ECO:0000313" key="1">
    <source>
        <dbReference type="EMBL" id="KAF5181450.1"/>
    </source>
</evidence>
<name>A0A7J6VB65_THATH</name>
<keyword evidence="2" id="KW-1185">Reference proteome</keyword>
<dbReference type="InterPro" id="IPR004158">
    <property type="entry name" value="DUF247_pln"/>
</dbReference>
<accession>A0A7J6VB65</accession>
<dbReference type="Pfam" id="PF03140">
    <property type="entry name" value="DUF247"/>
    <property type="match status" value="1"/>
</dbReference>
<dbReference type="AlphaFoldDB" id="A0A7J6VB65"/>
<dbReference type="Proteomes" id="UP000554482">
    <property type="component" value="Unassembled WGS sequence"/>
</dbReference>
<dbReference type="PANTHER" id="PTHR31170:SF25">
    <property type="entry name" value="BNAA09G04570D PROTEIN"/>
    <property type="match status" value="1"/>
</dbReference>
<dbReference type="OrthoDB" id="1431509at2759"/>
<dbReference type="PANTHER" id="PTHR31170">
    <property type="entry name" value="BNAC04G53230D PROTEIN"/>
    <property type="match status" value="1"/>
</dbReference>
<organism evidence="1 2">
    <name type="scientific">Thalictrum thalictroides</name>
    <name type="common">Rue-anemone</name>
    <name type="synonym">Anemone thalictroides</name>
    <dbReference type="NCBI Taxonomy" id="46969"/>
    <lineage>
        <taxon>Eukaryota</taxon>
        <taxon>Viridiplantae</taxon>
        <taxon>Streptophyta</taxon>
        <taxon>Embryophyta</taxon>
        <taxon>Tracheophyta</taxon>
        <taxon>Spermatophyta</taxon>
        <taxon>Magnoliopsida</taxon>
        <taxon>Ranunculales</taxon>
        <taxon>Ranunculaceae</taxon>
        <taxon>Thalictroideae</taxon>
        <taxon>Thalictrum</taxon>
    </lineage>
</organism>
<comment type="caution">
    <text evidence="1">The sequence shown here is derived from an EMBL/GenBank/DDBJ whole genome shotgun (WGS) entry which is preliminary data.</text>
</comment>
<sequence>MATNGKNNIVAREEPEFSAVDVDGSSSLAQRILSLTPPQPSTLSSIYRVPDNLRKGNEDKYEPSVVSIGPYHRAKQNLKKTLV</sequence>
<dbReference type="EMBL" id="JABWDY010036174">
    <property type="protein sequence ID" value="KAF5181450.1"/>
    <property type="molecule type" value="Genomic_DNA"/>
</dbReference>
<gene>
    <name evidence="1" type="ORF">FRX31_028963</name>
</gene>
<proteinExistence type="predicted"/>